<dbReference type="Proteomes" id="UP001164746">
    <property type="component" value="Chromosome 3"/>
</dbReference>
<dbReference type="EMBL" id="CP111014">
    <property type="protein sequence ID" value="WAR00645.1"/>
    <property type="molecule type" value="Genomic_DNA"/>
</dbReference>
<protein>
    <submittedName>
        <fullName evidence="1">Uncharacterized protein</fullName>
    </submittedName>
</protein>
<reference evidence="1" key="1">
    <citation type="submission" date="2022-11" db="EMBL/GenBank/DDBJ databases">
        <title>Centuries of genome instability and evolution in soft-shell clam transmissible cancer (bioRxiv).</title>
        <authorList>
            <person name="Hart S.F.M."/>
            <person name="Yonemitsu M.A."/>
            <person name="Giersch R.M."/>
            <person name="Beal B.F."/>
            <person name="Arriagada G."/>
            <person name="Davis B.W."/>
            <person name="Ostrander E.A."/>
            <person name="Goff S.P."/>
            <person name="Metzger M.J."/>
        </authorList>
    </citation>
    <scope>NUCLEOTIDE SEQUENCE</scope>
    <source>
        <strain evidence="1">MELC-2E11</strain>
        <tissue evidence="1">Siphon/mantle</tissue>
    </source>
</reference>
<accession>A0ABY7DT94</accession>
<keyword evidence="2" id="KW-1185">Reference proteome</keyword>
<gene>
    <name evidence="1" type="ORF">MAR_025017</name>
</gene>
<evidence type="ECO:0000313" key="2">
    <source>
        <dbReference type="Proteomes" id="UP001164746"/>
    </source>
</evidence>
<organism evidence="1 2">
    <name type="scientific">Mya arenaria</name>
    <name type="common">Soft-shell clam</name>
    <dbReference type="NCBI Taxonomy" id="6604"/>
    <lineage>
        <taxon>Eukaryota</taxon>
        <taxon>Metazoa</taxon>
        <taxon>Spiralia</taxon>
        <taxon>Lophotrochozoa</taxon>
        <taxon>Mollusca</taxon>
        <taxon>Bivalvia</taxon>
        <taxon>Autobranchia</taxon>
        <taxon>Heteroconchia</taxon>
        <taxon>Euheterodonta</taxon>
        <taxon>Imparidentia</taxon>
        <taxon>Neoheterodontei</taxon>
        <taxon>Myida</taxon>
        <taxon>Myoidea</taxon>
        <taxon>Myidae</taxon>
        <taxon>Mya</taxon>
    </lineage>
</organism>
<sequence length="21" mass="2483">MRAVIPVMWIFLTYSEHTSNS</sequence>
<proteinExistence type="predicted"/>
<name>A0ABY7DT94_MYAAR</name>
<evidence type="ECO:0000313" key="1">
    <source>
        <dbReference type="EMBL" id="WAR00645.1"/>
    </source>
</evidence>